<feature type="transmembrane region" description="Helical" evidence="1">
    <location>
        <begin position="192"/>
        <end position="211"/>
    </location>
</feature>
<dbReference type="EMBL" id="JBHTBR010000005">
    <property type="protein sequence ID" value="MFC7291707.1"/>
    <property type="molecule type" value="Genomic_DNA"/>
</dbReference>
<dbReference type="InterPro" id="IPR005625">
    <property type="entry name" value="PepSY-ass_TM"/>
</dbReference>
<dbReference type="RefSeq" id="WP_382166951.1">
    <property type="nucleotide sequence ID" value="NZ_JBHTBR010000005.1"/>
</dbReference>
<reference evidence="3" key="1">
    <citation type="journal article" date="2019" name="Int. J. Syst. Evol. Microbiol.">
        <title>The Global Catalogue of Microorganisms (GCM) 10K type strain sequencing project: providing services to taxonomists for standard genome sequencing and annotation.</title>
        <authorList>
            <consortium name="The Broad Institute Genomics Platform"/>
            <consortium name="The Broad Institute Genome Sequencing Center for Infectious Disease"/>
            <person name="Wu L."/>
            <person name="Ma J."/>
        </authorList>
    </citation>
    <scope>NUCLEOTIDE SEQUENCE [LARGE SCALE GENOMIC DNA]</scope>
    <source>
        <strain evidence="3">CCUG 51308</strain>
    </source>
</reference>
<keyword evidence="3" id="KW-1185">Reference proteome</keyword>
<keyword evidence="1" id="KW-0472">Membrane</keyword>
<dbReference type="Pfam" id="PF03929">
    <property type="entry name" value="PepSY_TM"/>
    <property type="match status" value="1"/>
</dbReference>
<keyword evidence="1" id="KW-1133">Transmembrane helix</keyword>
<feature type="transmembrane region" description="Helical" evidence="1">
    <location>
        <begin position="332"/>
        <end position="358"/>
    </location>
</feature>
<proteinExistence type="predicted"/>
<feature type="transmembrane region" description="Helical" evidence="1">
    <location>
        <begin position="12"/>
        <end position="38"/>
    </location>
</feature>
<evidence type="ECO:0000256" key="1">
    <source>
        <dbReference type="SAM" id="Phobius"/>
    </source>
</evidence>
<accession>A0ABW2ILD4</accession>
<protein>
    <submittedName>
        <fullName evidence="2">PepSY-associated TM helix domain-containing protein</fullName>
    </submittedName>
</protein>
<evidence type="ECO:0000313" key="3">
    <source>
        <dbReference type="Proteomes" id="UP001596492"/>
    </source>
</evidence>
<gene>
    <name evidence="2" type="ORF">ACFQS8_08785</name>
</gene>
<dbReference type="PANTHER" id="PTHR34219">
    <property type="entry name" value="IRON-REGULATED INNER MEMBRANE PROTEIN-RELATED"/>
    <property type="match status" value="1"/>
</dbReference>
<dbReference type="Proteomes" id="UP001596492">
    <property type="component" value="Unassembled WGS sequence"/>
</dbReference>
<keyword evidence="1" id="KW-0812">Transmembrane</keyword>
<feature type="transmembrane region" description="Helical" evidence="1">
    <location>
        <begin position="141"/>
        <end position="162"/>
    </location>
</feature>
<comment type="caution">
    <text evidence="2">The sequence shown here is derived from an EMBL/GenBank/DDBJ whole genome shotgun (WGS) entry which is preliminary data.</text>
</comment>
<dbReference type="PANTHER" id="PTHR34219:SF1">
    <property type="entry name" value="PEPSY DOMAIN-CONTAINING PROTEIN"/>
    <property type="match status" value="1"/>
</dbReference>
<sequence>MKKQTFLNQWLWKWHIIAGLITLPFMLILAITGTIYLFKPMYEASIYEDIYKVKPDGEPLSYEAQFAAAQAASSAPVNSVTLPRGADDATMFQSGMWAGASMVYVNPYTGDVTGTLRNEGTFMSGVREMHGELFLSKPGTYVVELVASWFLVLILTGLYVWWPARGWSLRGFFTIRLKQGKRIFFRDLHSVTAFWLSTFLLIILAGGLPWTDVFGKQFQRLQNATGTGFPQYWVQSNGLQSINTREDGLSIDDMVQVARQQNLKGDITVRFPANENGVFSVANKSLYLHDQSVRHFDLYSGSKILDYAWKDVGPMMAGRLFFMRLHEGQYGLWNWIILLCVALSLIVSIIAALTSYIMRKQKGSWSIPKPPEHFKVGWVAGGAIVILGAILPLFGASLILLFCITMMGKMRASKA</sequence>
<feature type="transmembrane region" description="Helical" evidence="1">
    <location>
        <begin position="378"/>
        <end position="404"/>
    </location>
</feature>
<organism evidence="2 3">
    <name type="scientific">Hirschia litorea</name>
    <dbReference type="NCBI Taxonomy" id="1199156"/>
    <lineage>
        <taxon>Bacteria</taxon>
        <taxon>Pseudomonadati</taxon>
        <taxon>Pseudomonadota</taxon>
        <taxon>Alphaproteobacteria</taxon>
        <taxon>Hyphomonadales</taxon>
        <taxon>Hyphomonadaceae</taxon>
        <taxon>Hirschia</taxon>
    </lineage>
</organism>
<evidence type="ECO:0000313" key="2">
    <source>
        <dbReference type="EMBL" id="MFC7291707.1"/>
    </source>
</evidence>
<name>A0ABW2ILD4_9PROT</name>